<dbReference type="Gene3D" id="1.10.357.140">
    <property type="entry name" value="UbiA prenyltransferase"/>
    <property type="match status" value="1"/>
</dbReference>
<accession>A0A0C9PKW0</accession>
<proteinExistence type="predicted"/>
<evidence type="ECO:0000313" key="10">
    <source>
        <dbReference type="Proteomes" id="UP000032552"/>
    </source>
</evidence>
<evidence type="ECO:0000256" key="2">
    <source>
        <dbReference type="ARBA" id="ARBA00004863"/>
    </source>
</evidence>
<keyword evidence="4 9" id="KW-0808">Transferase</keyword>
<evidence type="ECO:0000256" key="4">
    <source>
        <dbReference type="ARBA" id="ARBA00022679"/>
    </source>
</evidence>
<evidence type="ECO:0000256" key="1">
    <source>
        <dbReference type="ARBA" id="ARBA00004141"/>
    </source>
</evidence>
<dbReference type="UniPathway" id="UPA00079"/>
<comment type="caution">
    <text evidence="9">The sequence shown here is derived from an EMBL/GenBank/DDBJ whole genome shotgun (WGS) entry which is preliminary data.</text>
</comment>
<dbReference type="GO" id="GO:0004659">
    <property type="term" value="F:prenyltransferase activity"/>
    <property type="evidence" value="ECO:0007669"/>
    <property type="project" value="InterPro"/>
</dbReference>
<dbReference type="EMBL" id="BAYM01000009">
    <property type="protein sequence ID" value="GAN35601.1"/>
    <property type="molecule type" value="Genomic_DNA"/>
</dbReference>
<dbReference type="GO" id="GO:0042371">
    <property type="term" value="P:vitamin K biosynthetic process"/>
    <property type="evidence" value="ECO:0007669"/>
    <property type="project" value="TreeGrafter"/>
</dbReference>
<dbReference type="PIRSF" id="PIRSF005355">
    <property type="entry name" value="UBIAD1"/>
    <property type="match status" value="1"/>
</dbReference>
<organism evidence="9 10">
    <name type="scientific">Lacticaseibacillus paracasei NRIC 0644</name>
    <dbReference type="NCBI Taxonomy" id="1435038"/>
    <lineage>
        <taxon>Bacteria</taxon>
        <taxon>Bacillati</taxon>
        <taxon>Bacillota</taxon>
        <taxon>Bacilli</taxon>
        <taxon>Lactobacillales</taxon>
        <taxon>Lactobacillaceae</taxon>
        <taxon>Lacticaseibacillus</taxon>
    </lineage>
</organism>
<evidence type="ECO:0000256" key="6">
    <source>
        <dbReference type="ARBA" id="ARBA00022989"/>
    </source>
</evidence>
<evidence type="ECO:0000256" key="8">
    <source>
        <dbReference type="SAM" id="Phobius"/>
    </source>
</evidence>
<feature type="transmembrane region" description="Helical" evidence="8">
    <location>
        <begin position="192"/>
        <end position="214"/>
    </location>
</feature>
<feature type="transmembrane region" description="Helical" evidence="8">
    <location>
        <begin position="151"/>
        <end position="172"/>
    </location>
</feature>
<dbReference type="InterPro" id="IPR000537">
    <property type="entry name" value="UbiA_prenyltransferase"/>
</dbReference>
<feature type="transmembrane region" description="Helical" evidence="8">
    <location>
        <begin position="246"/>
        <end position="275"/>
    </location>
</feature>
<name>A0A0C9PKW0_LACPA</name>
<dbReference type="Pfam" id="PF01040">
    <property type="entry name" value="UbiA"/>
    <property type="match status" value="1"/>
</dbReference>
<dbReference type="Proteomes" id="UP000032552">
    <property type="component" value="Unassembled WGS sequence"/>
</dbReference>
<dbReference type="PANTHER" id="PTHR13929">
    <property type="entry name" value="1,4-DIHYDROXY-2-NAPHTHOATE OCTAPRENYLTRANSFERASE"/>
    <property type="match status" value="1"/>
</dbReference>
<evidence type="ECO:0000256" key="5">
    <source>
        <dbReference type="ARBA" id="ARBA00022692"/>
    </source>
</evidence>
<keyword evidence="7 8" id="KW-0472">Membrane</keyword>
<dbReference type="GO" id="GO:0016020">
    <property type="term" value="C:membrane"/>
    <property type="evidence" value="ECO:0007669"/>
    <property type="project" value="UniProtKB-SubCell"/>
</dbReference>
<feature type="transmembrane region" description="Helical" evidence="8">
    <location>
        <begin position="120"/>
        <end position="139"/>
    </location>
</feature>
<reference evidence="10" key="1">
    <citation type="submission" date="2014-05" db="EMBL/GenBank/DDBJ databases">
        <title>Whole genome sequencing of Lactobacillus casei NRIC0644.</title>
        <authorList>
            <person name="Atarashi H."/>
            <person name="Yoshida Y."/>
            <person name="Fujimura S."/>
            <person name="Tanaka N."/>
            <person name="Shiwa Y."/>
            <person name="Yoshikawa H."/>
            <person name="Okada S."/>
            <person name="Nakagawa J."/>
        </authorList>
    </citation>
    <scope>NUCLEOTIDE SEQUENCE [LARGE SCALE GENOMIC DNA]</scope>
    <source>
        <strain evidence="10">NRIC0644</strain>
    </source>
</reference>
<dbReference type="RefSeq" id="WP_003580741.1">
    <property type="nucleotide sequence ID" value="NZ_BAYM01000009.1"/>
</dbReference>
<dbReference type="InterPro" id="IPR044878">
    <property type="entry name" value="UbiA_sf"/>
</dbReference>
<dbReference type="CDD" id="cd13962">
    <property type="entry name" value="PT_UbiA_UBIAD1"/>
    <property type="match status" value="1"/>
</dbReference>
<evidence type="ECO:0000256" key="7">
    <source>
        <dbReference type="ARBA" id="ARBA00023136"/>
    </source>
</evidence>
<dbReference type="InterPro" id="IPR026046">
    <property type="entry name" value="UBIAD1"/>
</dbReference>
<feature type="transmembrane region" description="Helical" evidence="8">
    <location>
        <begin position="295"/>
        <end position="318"/>
    </location>
</feature>
<comment type="subcellular location">
    <subcellularLocation>
        <location evidence="1">Membrane</location>
        <topology evidence="1">Multi-pass membrane protein</topology>
    </subcellularLocation>
</comment>
<keyword evidence="3" id="KW-0474">Menaquinone biosynthesis</keyword>
<evidence type="ECO:0000256" key="3">
    <source>
        <dbReference type="ARBA" id="ARBA00022428"/>
    </source>
</evidence>
<dbReference type="GO" id="GO:0009234">
    <property type="term" value="P:menaquinone biosynthetic process"/>
    <property type="evidence" value="ECO:0007669"/>
    <property type="project" value="UniProtKB-UniPathway"/>
</dbReference>
<gene>
    <name evidence="9" type="ORF">LC0644_0190</name>
</gene>
<feature type="transmembrane region" description="Helical" evidence="8">
    <location>
        <begin position="50"/>
        <end position="72"/>
    </location>
</feature>
<protein>
    <submittedName>
        <fullName evidence="9">1,4-dihydroxy-2-naphthoate octaprenyltransferase</fullName>
    </submittedName>
</protein>
<keyword evidence="5 8" id="KW-0812">Transmembrane</keyword>
<sequence length="319" mass="35830">MSEPYHRLTWPLFLEFIRLPAKAASMLPFVLGISYAGWAFQQFSWVNSLIYGLAQLAIALFVTGFNNVQDYFKAKDQSYQQRQNIIGREHLSPWGMLALTIVILLVSVILGIILVMRTNLSLLVIGAIGVGVAILYTFGPVPLSRLPLGELLAGFVEGYGTFIIAVLINMPAPSPLNLMLGRRTFTFSFDLGWLLQLLLAALPVIILNAAVMFADNIADMDQDIKNQRFTLPYFLGRKRALQWYRLIPFITFAALILGVLTRALPFWSLLVLATWPLVRNNTRRYTSKPSKDKTFIFTIQSLLTVGGTLLLTLWLGILF</sequence>
<evidence type="ECO:0000313" key="9">
    <source>
        <dbReference type="EMBL" id="GAN35601.1"/>
    </source>
</evidence>
<dbReference type="PANTHER" id="PTHR13929:SF0">
    <property type="entry name" value="UBIA PRENYLTRANSFERASE DOMAIN-CONTAINING PROTEIN 1"/>
    <property type="match status" value="1"/>
</dbReference>
<comment type="pathway">
    <text evidence="2">Quinol/quinone metabolism; menaquinone biosynthesis.</text>
</comment>
<keyword evidence="6 8" id="KW-1133">Transmembrane helix</keyword>
<dbReference type="AlphaFoldDB" id="A0A0C9PKW0"/>
<feature type="transmembrane region" description="Helical" evidence="8">
    <location>
        <begin position="93"/>
        <end position="114"/>
    </location>
</feature>